<evidence type="ECO:0000256" key="1">
    <source>
        <dbReference type="ARBA" id="ARBA00012368"/>
    </source>
</evidence>
<dbReference type="SUPFAM" id="SSF51695">
    <property type="entry name" value="PLC-like phosphodiesterases"/>
    <property type="match status" value="1"/>
</dbReference>
<evidence type="ECO:0000259" key="6">
    <source>
        <dbReference type="SMART" id="SM00148"/>
    </source>
</evidence>
<dbReference type="PRINTS" id="PR00390">
    <property type="entry name" value="PHPHLIPASEC"/>
</dbReference>
<dbReference type="GO" id="GO:0004435">
    <property type="term" value="F:phosphatidylinositol-4,5-bisphosphate phospholipase C activity"/>
    <property type="evidence" value="ECO:0007669"/>
    <property type="project" value="UniProtKB-EC"/>
</dbReference>
<feature type="domain" description="Phosphatidylinositol-specific phospholipase C X" evidence="6">
    <location>
        <begin position="25"/>
        <end position="168"/>
    </location>
</feature>
<evidence type="ECO:0000256" key="2">
    <source>
        <dbReference type="ARBA" id="ARBA00022801"/>
    </source>
</evidence>
<evidence type="ECO:0000256" key="4">
    <source>
        <dbReference type="ARBA" id="ARBA00023098"/>
    </source>
</evidence>
<evidence type="ECO:0000256" key="5">
    <source>
        <dbReference type="RuleBase" id="RU361133"/>
    </source>
</evidence>
<evidence type="ECO:0000313" key="7">
    <source>
        <dbReference type="EMBL" id="OJA18583.1"/>
    </source>
</evidence>
<dbReference type="InterPro" id="IPR017946">
    <property type="entry name" value="PLC-like_Pdiesterase_TIM-brl"/>
</dbReference>
<dbReference type="GO" id="GO:0016042">
    <property type="term" value="P:lipid catabolic process"/>
    <property type="evidence" value="ECO:0007669"/>
    <property type="project" value="UniProtKB-KW"/>
</dbReference>
<accession>A0A1J8QD53</accession>
<gene>
    <name evidence="7" type="ORF">AZE42_07852</name>
</gene>
<dbReference type="Pfam" id="PF00388">
    <property type="entry name" value="PI-PLC-X"/>
    <property type="match status" value="1"/>
</dbReference>
<dbReference type="OrthoDB" id="269822at2759"/>
<feature type="non-terminal residue" evidence="7">
    <location>
        <position position="1"/>
    </location>
</feature>
<evidence type="ECO:0000313" key="8">
    <source>
        <dbReference type="Proteomes" id="UP000183567"/>
    </source>
</evidence>
<keyword evidence="8" id="KW-1185">Reference proteome</keyword>
<dbReference type="STRING" id="180088.A0A1J8QD53"/>
<dbReference type="EC" id="3.1.4.11" evidence="1 5"/>
<sequence>YAPTKLLLYQSRSISIPRYEVLFPAKYNPHLNRFLTHLTQYITGHQLVGSSTIEGYIRTLPHSCRSVELDIYDGDTGPKVFHGKTFTSKVPVREIYEAIAKYAFITYPYPVIISAEIHCSVPQQDIMVTIMHDVFGDALVSAPVEGRPKFEFLPSPEQLKRRVLLKVNIISVVEISTDSDVMQEIRDGWKKSRAVEMEAMNDLKGKFKKARSIFDRVRGHSHKTSDIAAPVLSTTLSTLMSQPPYQPGSRTVSKGKISVAVANLLVYTVGVKCRGINKKEHYAPEHILPFDCVGGMVGLDLSAPCGAQ</sequence>
<organism evidence="7 8">
    <name type="scientific">Rhizopogon vesiculosus</name>
    <dbReference type="NCBI Taxonomy" id="180088"/>
    <lineage>
        <taxon>Eukaryota</taxon>
        <taxon>Fungi</taxon>
        <taxon>Dikarya</taxon>
        <taxon>Basidiomycota</taxon>
        <taxon>Agaricomycotina</taxon>
        <taxon>Agaricomycetes</taxon>
        <taxon>Agaricomycetidae</taxon>
        <taxon>Boletales</taxon>
        <taxon>Suillineae</taxon>
        <taxon>Rhizopogonaceae</taxon>
        <taxon>Rhizopogon</taxon>
    </lineage>
</organism>
<dbReference type="GO" id="GO:0051209">
    <property type="term" value="P:release of sequestered calcium ion into cytosol"/>
    <property type="evidence" value="ECO:0007669"/>
    <property type="project" value="TreeGrafter"/>
</dbReference>
<proteinExistence type="predicted"/>
<dbReference type="PANTHER" id="PTHR10336">
    <property type="entry name" value="PHOSPHOINOSITIDE-SPECIFIC PHOSPHOLIPASE C FAMILY PROTEIN"/>
    <property type="match status" value="1"/>
</dbReference>
<evidence type="ECO:0000256" key="3">
    <source>
        <dbReference type="ARBA" id="ARBA00022963"/>
    </source>
</evidence>
<dbReference type="GO" id="GO:0048015">
    <property type="term" value="P:phosphatidylinositol-mediated signaling"/>
    <property type="evidence" value="ECO:0007669"/>
    <property type="project" value="TreeGrafter"/>
</dbReference>
<protein>
    <recommendedName>
        <fullName evidence="1 5">Phosphoinositide phospholipase C</fullName>
        <ecNumber evidence="1 5">3.1.4.11</ecNumber>
    </recommendedName>
</protein>
<comment type="catalytic activity">
    <reaction evidence="5">
        <text>a 1,2-diacyl-sn-glycero-3-phospho-(1D-myo-inositol-4,5-bisphosphate) + H2O = 1D-myo-inositol 1,4,5-trisphosphate + a 1,2-diacyl-sn-glycerol + H(+)</text>
        <dbReference type="Rhea" id="RHEA:33179"/>
        <dbReference type="ChEBI" id="CHEBI:15377"/>
        <dbReference type="ChEBI" id="CHEBI:15378"/>
        <dbReference type="ChEBI" id="CHEBI:17815"/>
        <dbReference type="ChEBI" id="CHEBI:58456"/>
        <dbReference type="ChEBI" id="CHEBI:203600"/>
        <dbReference type="EC" id="3.1.4.11"/>
    </reaction>
</comment>
<reference evidence="7 8" key="1">
    <citation type="submission" date="2016-03" db="EMBL/GenBank/DDBJ databases">
        <title>Comparative genomics of the ectomycorrhizal sister species Rhizopogon vinicolor and Rhizopogon vesiculosus (Basidiomycota: Boletales) reveals a divergence of the mating type B locus.</title>
        <authorList>
            <person name="Mujic A.B."/>
            <person name="Kuo A."/>
            <person name="Tritt A."/>
            <person name="Lipzen A."/>
            <person name="Chen C."/>
            <person name="Johnson J."/>
            <person name="Sharma A."/>
            <person name="Barry K."/>
            <person name="Grigoriev I.V."/>
            <person name="Spatafora J.W."/>
        </authorList>
    </citation>
    <scope>NUCLEOTIDE SEQUENCE [LARGE SCALE GENOMIC DNA]</scope>
    <source>
        <strain evidence="7 8">AM-OR11-056</strain>
    </source>
</reference>
<name>A0A1J8QD53_9AGAM</name>
<dbReference type="InterPro" id="IPR000909">
    <property type="entry name" value="PLipase_C_PInositol-sp_X_dom"/>
</dbReference>
<dbReference type="AlphaFoldDB" id="A0A1J8QD53"/>
<keyword evidence="2 5" id="KW-0378">Hydrolase</keyword>
<dbReference type="SMART" id="SM00148">
    <property type="entry name" value="PLCXc"/>
    <property type="match status" value="1"/>
</dbReference>
<dbReference type="Proteomes" id="UP000183567">
    <property type="component" value="Unassembled WGS sequence"/>
</dbReference>
<dbReference type="Gene3D" id="3.20.20.190">
    <property type="entry name" value="Phosphatidylinositol (PI) phosphodiesterase"/>
    <property type="match status" value="1"/>
</dbReference>
<dbReference type="PANTHER" id="PTHR10336:SF36">
    <property type="entry name" value="1-PHOSPHATIDYLINOSITOL 4,5-BISPHOSPHATE PHOSPHODIESTERASE BETA-4"/>
    <property type="match status" value="1"/>
</dbReference>
<comment type="caution">
    <text evidence="7">The sequence shown here is derived from an EMBL/GenBank/DDBJ whole genome shotgun (WGS) entry which is preliminary data.</text>
</comment>
<keyword evidence="3 5" id="KW-0442">Lipid degradation</keyword>
<dbReference type="EMBL" id="LVVM01001415">
    <property type="protein sequence ID" value="OJA18583.1"/>
    <property type="molecule type" value="Genomic_DNA"/>
</dbReference>
<keyword evidence="4 5" id="KW-0443">Lipid metabolism</keyword>
<dbReference type="InterPro" id="IPR001192">
    <property type="entry name" value="PI-PLC_fam"/>
</dbReference>
<dbReference type="PROSITE" id="PS50007">
    <property type="entry name" value="PIPLC_X_DOMAIN"/>
    <property type="match status" value="1"/>
</dbReference>